<feature type="compositionally biased region" description="Basic and acidic residues" evidence="1">
    <location>
        <begin position="7"/>
        <end position="17"/>
    </location>
</feature>
<dbReference type="Proteomes" id="UP000030765">
    <property type="component" value="Unassembled WGS sequence"/>
</dbReference>
<feature type="region of interest" description="Disordered" evidence="1">
    <location>
        <begin position="1"/>
        <end position="50"/>
    </location>
</feature>
<dbReference type="VEuPathDB" id="VectorBase:ASIC011212"/>
<reference evidence="2 4" key="1">
    <citation type="journal article" date="2014" name="BMC Genomics">
        <title>Genome sequence of Anopheles sinensis provides insight into genetics basis of mosquito competence for malaria parasites.</title>
        <authorList>
            <person name="Zhou D."/>
            <person name="Zhang D."/>
            <person name="Ding G."/>
            <person name="Shi L."/>
            <person name="Hou Q."/>
            <person name="Ye Y."/>
            <person name="Xu Y."/>
            <person name="Zhou H."/>
            <person name="Xiong C."/>
            <person name="Li S."/>
            <person name="Yu J."/>
            <person name="Hong S."/>
            <person name="Yu X."/>
            <person name="Zou P."/>
            <person name="Chen C."/>
            <person name="Chang X."/>
            <person name="Wang W."/>
            <person name="Lv Y."/>
            <person name="Sun Y."/>
            <person name="Ma L."/>
            <person name="Shen B."/>
            <person name="Zhu C."/>
        </authorList>
    </citation>
    <scope>NUCLEOTIDE SEQUENCE [LARGE SCALE GENOMIC DNA]</scope>
</reference>
<organism evidence="2">
    <name type="scientific">Anopheles sinensis</name>
    <name type="common">Mosquito</name>
    <dbReference type="NCBI Taxonomy" id="74873"/>
    <lineage>
        <taxon>Eukaryota</taxon>
        <taxon>Metazoa</taxon>
        <taxon>Ecdysozoa</taxon>
        <taxon>Arthropoda</taxon>
        <taxon>Hexapoda</taxon>
        <taxon>Insecta</taxon>
        <taxon>Pterygota</taxon>
        <taxon>Neoptera</taxon>
        <taxon>Endopterygota</taxon>
        <taxon>Diptera</taxon>
        <taxon>Nematocera</taxon>
        <taxon>Culicoidea</taxon>
        <taxon>Culicidae</taxon>
        <taxon>Anophelinae</taxon>
        <taxon>Anopheles</taxon>
    </lineage>
</organism>
<dbReference type="EMBL" id="ATLV01018857">
    <property type="status" value="NOT_ANNOTATED_CDS"/>
    <property type="molecule type" value="Genomic_DNA"/>
</dbReference>
<dbReference type="EnsemblMetazoa" id="ASIC011212-RA">
    <property type="protein sequence ID" value="ASIC011212-PA"/>
    <property type="gene ID" value="ASIC011212"/>
</dbReference>
<gene>
    <name evidence="2" type="ORF">ZHAS_00011212</name>
</gene>
<evidence type="ECO:0000313" key="3">
    <source>
        <dbReference type="EnsemblMetazoa" id="ASIC011212-PA"/>
    </source>
</evidence>
<evidence type="ECO:0000313" key="4">
    <source>
        <dbReference type="Proteomes" id="UP000030765"/>
    </source>
</evidence>
<accession>A0A084VZM0</accession>
<evidence type="ECO:0000256" key="1">
    <source>
        <dbReference type="SAM" id="MobiDB-lite"/>
    </source>
</evidence>
<proteinExistence type="predicted"/>
<feature type="compositionally biased region" description="Polar residues" evidence="1">
    <location>
        <begin position="18"/>
        <end position="28"/>
    </location>
</feature>
<keyword evidence="4" id="KW-1185">Reference proteome</keyword>
<reference evidence="3" key="2">
    <citation type="submission" date="2020-05" db="UniProtKB">
        <authorList>
            <consortium name="EnsemblMetazoa"/>
        </authorList>
    </citation>
    <scope>IDENTIFICATION</scope>
</reference>
<sequence>MAHARARGTERKERNESETTNLKTTQAATPCRRVGRDRDPLIGGSVAHGE</sequence>
<dbReference type="AlphaFoldDB" id="A0A084VZM0"/>
<evidence type="ECO:0000313" key="2">
    <source>
        <dbReference type="EMBL" id="KFB43414.1"/>
    </source>
</evidence>
<protein>
    <submittedName>
        <fullName evidence="2 3">Uncharacterized protein</fullName>
    </submittedName>
</protein>
<dbReference type="EMBL" id="KE525251">
    <property type="protein sequence ID" value="KFB43414.1"/>
    <property type="molecule type" value="Genomic_DNA"/>
</dbReference>
<name>A0A084VZM0_ANOSI</name>